<accession>A0A2M7WS56</accession>
<evidence type="ECO:0000313" key="2">
    <source>
        <dbReference type="EMBL" id="PJA32840.1"/>
    </source>
</evidence>
<keyword evidence="1" id="KW-0472">Membrane</keyword>
<dbReference type="EMBL" id="PFXF01000019">
    <property type="protein sequence ID" value="PJA32840.1"/>
    <property type="molecule type" value="Genomic_DNA"/>
</dbReference>
<dbReference type="AlphaFoldDB" id="A0A2M7WS56"/>
<evidence type="ECO:0000313" key="3">
    <source>
        <dbReference type="Proteomes" id="UP000230758"/>
    </source>
</evidence>
<protein>
    <submittedName>
        <fullName evidence="2">Uncharacterized protein</fullName>
    </submittedName>
</protein>
<keyword evidence="1" id="KW-0812">Transmembrane</keyword>
<keyword evidence="1" id="KW-1133">Transmembrane helix</keyword>
<feature type="transmembrane region" description="Helical" evidence="1">
    <location>
        <begin position="33"/>
        <end position="55"/>
    </location>
</feature>
<reference evidence="3" key="1">
    <citation type="submission" date="2017-09" db="EMBL/GenBank/DDBJ databases">
        <title>Depth-based differentiation of microbial function through sediment-hosted aquifers and enrichment of novel symbionts in the deep terrestrial subsurface.</title>
        <authorList>
            <person name="Probst A.J."/>
            <person name="Ladd B."/>
            <person name="Jarett J.K."/>
            <person name="Geller-Mcgrath D.E."/>
            <person name="Sieber C.M.K."/>
            <person name="Emerson J.B."/>
            <person name="Anantharaman K."/>
            <person name="Thomas B.C."/>
            <person name="Malmstrom R."/>
            <person name="Stieglmeier M."/>
            <person name="Klingl A."/>
            <person name="Woyke T."/>
            <person name="Ryan C.M."/>
            <person name="Banfield J.F."/>
        </authorList>
    </citation>
    <scope>NUCLEOTIDE SEQUENCE [LARGE SCALE GENOMIC DNA]</scope>
</reference>
<gene>
    <name evidence="2" type="ORF">CO185_01500</name>
</gene>
<sequence length="76" mass="8912">MNPEEKLLLERTLKLSEENNLILRKIQKTTKRAAIWGFIKVIIVVTPLVIGYFYLQPYFKDVVETYNTAIDLLNIN</sequence>
<organism evidence="2 3">
    <name type="scientific">Candidatus Zambryskibacteria bacterium CG_4_9_14_3_um_filter_42_15</name>
    <dbReference type="NCBI Taxonomy" id="1975112"/>
    <lineage>
        <taxon>Bacteria</taxon>
        <taxon>Candidatus Zambryskiibacteriota</taxon>
    </lineage>
</organism>
<dbReference type="Proteomes" id="UP000230758">
    <property type="component" value="Unassembled WGS sequence"/>
</dbReference>
<proteinExistence type="predicted"/>
<comment type="caution">
    <text evidence="2">The sequence shown here is derived from an EMBL/GenBank/DDBJ whole genome shotgun (WGS) entry which is preliminary data.</text>
</comment>
<name>A0A2M7WS56_9BACT</name>
<evidence type="ECO:0000256" key="1">
    <source>
        <dbReference type="SAM" id="Phobius"/>
    </source>
</evidence>